<dbReference type="InterPro" id="IPR007060">
    <property type="entry name" value="FtsL/DivIC"/>
</dbReference>
<sequence length="127" mass="14572">MKHLLEEMPQQHNPTRTGRVMSQLSRAYEAVYNGRTKLATGAAGMLALMVGYHVVFGQNGLTAYQAKRRDARDLQVQVQELKRDNDRLKAHVDRLTNDPDAIEHEAREELHYTRPGEVIYTMPAERK</sequence>
<keyword evidence="4" id="KW-1133">Transmembrane helix</keyword>
<keyword evidence="6" id="KW-0131">Cell cycle</keyword>
<dbReference type="Proteomes" id="UP000182409">
    <property type="component" value="Unassembled WGS sequence"/>
</dbReference>
<keyword evidence="2 8" id="KW-0132">Cell division</keyword>
<evidence type="ECO:0000256" key="7">
    <source>
        <dbReference type="SAM" id="Coils"/>
    </source>
</evidence>
<gene>
    <name evidence="8" type="ORF">SAMN05443244_3737</name>
</gene>
<dbReference type="GO" id="GO:0043093">
    <property type="term" value="P:FtsZ-dependent cytokinesis"/>
    <property type="evidence" value="ECO:0007669"/>
    <property type="project" value="TreeGrafter"/>
</dbReference>
<evidence type="ECO:0000313" key="9">
    <source>
        <dbReference type="Proteomes" id="UP000182409"/>
    </source>
</evidence>
<keyword evidence="5" id="KW-0472">Membrane</keyword>
<proteinExistence type="predicted"/>
<evidence type="ECO:0000256" key="1">
    <source>
        <dbReference type="ARBA" id="ARBA00022475"/>
    </source>
</evidence>
<dbReference type="PANTHER" id="PTHR37485:SF1">
    <property type="entry name" value="CELL DIVISION PROTEIN FTSB"/>
    <property type="match status" value="1"/>
</dbReference>
<organism evidence="8 9">
    <name type="scientific">Terriglobus roseus</name>
    <dbReference type="NCBI Taxonomy" id="392734"/>
    <lineage>
        <taxon>Bacteria</taxon>
        <taxon>Pseudomonadati</taxon>
        <taxon>Acidobacteriota</taxon>
        <taxon>Terriglobia</taxon>
        <taxon>Terriglobales</taxon>
        <taxon>Acidobacteriaceae</taxon>
        <taxon>Terriglobus</taxon>
    </lineage>
</organism>
<evidence type="ECO:0000256" key="4">
    <source>
        <dbReference type="ARBA" id="ARBA00022989"/>
    </source>
</evidence>
<accession>A0A1H4TFJ2</accession>
<keyword evidence="1" id="KW-1003">Cell membrane</keyword>
<keyword evidence="3" id="KW-0812">Transmembrane</keyword>
<evidence type="ECO:0000313" key="8">
    <source>
        <dbReference type="EMBL" id="SEC55058.1"/>
    </source>
</evidence>
<dbReference type="PANTHER" id="PTHR37485">
    <property type="entry name" value="CELL DIVISION PROTEIN FTSB"/>
    <property type="match status" value="1"/>
</dbReference>
<keyword evidence="7" id="KW-0175">Coiled coil</keyword>
<evidence type="ECO:0000256" key="2">
    <source>
        <dbReference type="ARBA" id="ARBA00022618"/>
    </source>
</evidence>
<dbReference type="GO" id="GO:0030428">
    <property type="term" value="C:cell septum"/>
    <property type="evidence" value="ECO:0007669"/>
    <property type="project" value="TreeGrafter"/>
</dbReference>
<dbReference type="EMBL" id="FNSD01000001">
    <property type="protein sequence ID" value="SEC55058.1"/>
    <property type="molecule type" value="Genomic_DNA"/>
</dbReference>
<reference evidence="8 9" key="1">
    <citation type="submission" date="2016-10" db="EMBL/GenBank/DDBJ databases">
        <authorList>
            <person name="de Groot N.N."/>
        </authorList>
    </citation>
    <scope>NUCLEOTIDE SEQUENCE [LARGE SCALE GENOMIC DNA]</scope>
    <source>
        <strain evidence="8 9">AB35.6</strain>
    </source>
</reference>
<dbReference type="AlphaFoldDB" id="A0A1H4TFJ2"/>
<evidence type="ECO:0000256" key="6">
    <source>
        <dbReference type="ARBA" id="ARBA00023306"/>
    </source>
</evidence>
<dbReference type="InterPro" id="IPR023081">
    <property type="entry name" value="Cell_div_FtsB"/>
</dbReference>
<feature type="coiled-coil region" evidence="7">
    <location>
        <begin position="64"/>
        <end position="98"/>
    </location>
</feature>
<evidence type="ECO:0000256" key="3">
    <source>
        <dbReference type="ARBA" id="ARBA00022692"/>
    </source>
</evidence>
<dbReference type="RefSeq" id="WP_244502157.1">
    <property type="nucleotide sequence ID" value="NZ_FNSD01000001.1"/>
</dbReference>
<dbReference type="Pfam" id="PF04977">
    <property type="entry name" value="DivIC"/>
    <property type="match status" value="1"/>
</dbReference>
<evidence type="ECO:0000256" key="5">
    <source>
        <dbReference type="ARBA" id="ARBA00023136"/>
    </source>
</evidence>
<name>A0A1H4TFJ2_9BACT</name>
<protein>
    <submittedName>
        <fullName evidence="8">Cell division protein FtsB</fullName>
    </submittedName>
</protein>